<keyword evidence="3" id="KW-1185">Reference proteome</keyword>
<dbReference type="STRING" id="76114.ebA531"/>
<reference evidence="2 3" key="1">
    <citation type="journal article" date="2005" name="Arch. Microbiol.">
        <title>The genome sequence of an anaerobic aromatic-degrading denitrifying bacterium, strain EbN1.</title>
        <authorList>
            <person name="Rabus R."/>
            <person name="Kube M."/>
            <person name="Heider J."/>
            <person name="Beck A."/>
            <person name="Heitmann K."/>
            <person name="Widdel F."/>
            <person name="Reinhardt R."/>
        </authorList>
    </citation>
    <scope>NUCLEOTIDE SEQUENCE [LARGE SCALE GENOMIC DNA]</scope>
    <source>
        <strain evidence="2 3">EbN1</strain>
    </source>
</reference>
<organism evidence="2 3">
    <name type="scientific">Aromatoleum aromaticum (strain DSM 19018 / LMG 30748 / EbN1)</name>
    <name type="common">Azoarcus sp. (strain EbN1)</name>
    <dbReference type="NCBI Taxonomy" id="76114"/>
    <lineage>
        <taxon>Bacteria</taxon>
        <taxon>Pseudomonadati</taxon>
        <taxon>Pseudomonadota</taxon>
        <taxon>Betaproteobacteria</taxon>
        <taxon>Rhodocyclales</taxon>
        <taxon>Rhodocyclaceae</taxon>
        <taxon>Aromatoleum</taxon>
    </lineage>
</organism>
<gene>
    <name evidence="2" type="ORF">ebA531</name>
</gene>
<evidence type="ECO:0000313" key="2">
    <source>
        <dbReference type="EMBL" id="CAI06394.1"/>
    </source>
</evidence>
<dbReference type="AlphaFoldDB" id="Q5P8G5"/>
<evidence type="ECO:0000256" key="1">
    <source>
        <dbReference type="SAM" id="MobiDB-lite"/>
    </source>
</evidence>
<accession>Q5P8G5</accession>
<protein>
    <submittedName>
        <fullName evidence="2">Uncharacterized protein</fullName>
    </submittedName>
</protein>
<name>Q5P8G5_AROAE</name>
<evidence type="ECO:0000313" key="3">
    <source>
        <dbReference type="Proteomes" id="UP000006552"/>
    </source>
</evidence>
<dbReference type="Proteomes" id="UP000006552">
    <property type="component" value="Chromosome"/>
</dbReference>
<feature type="region of interest" description="Disordered" evidence="1">
    <location>
        <begin position="1"/>
        <end position="81"/>
    </location>
</feature>
<proteinExistence type="predicted"/>
<sequence length="130" mass="14219">MSRQQSATSHGEQNAATRPDKWKNLSHRGVETSSAAPAGRRVPTHARRSVPGAVPAAEREDRPRARDGGEIAAGAEGVNRMSALTPAHLALIRLIARQAVRDHLTPQRKKPRGMEPERSNRAVQSRRATR</sequence>
<feature type="region of interest" description="Disordered" evidence="1">
    <location>
        <begin position="98"/>
        <end position="130"/>
    </location>
</feature>
<feature type="compositionally biased region" description="Polar residues" evidence="1">
    <location>
        <begin position="1"/>
        <end position="16"/>
    </location>
</feature>
<dbReference type="KEGG" id="eba:ebA531"/>
<dbReference type="HOGENOM" id="CLU_1933660_0_0_4"/>
<dbReference type="EMBL" id="CR555306">
    <property type="protein sequence ID" value="CAI06394.1"/>
    <property type="molecule type" value="Genomic_DNA"/>
</dbReference>
<feature type="compositionally biased region" description="Basic and acidic residues" evidence="1">
    <location>
        <begin position="57"/>
        <end position="69"/>
    </location>
</feature>